<dbReference type="InterPro" id="IPR010985">
    <property type="entry name" value="Ribbon_hlx_hlx"/>
</dbReference>
<name>A0A9X2Q377_9BACT</name>
<evidence type="ECO:0000313" key="2">
    <source>
        <dbReference type="EMBL" id="MCS3678743.1"/>
    </source>
</evidence>
<reference evidence="2" key="1">
    <citation type="submission" date="2022-08" db="EMBL/GenBank/DDBJ databases">
        <title>Genomic Encyclopedia of Type Strains, Phase V (KMG-V): Genome sequencing to study the core and pangenomes of soil and plant-associated prokaryotes.</title>
        <authorList>
            <person name="Whitman W."/>
        </authorList>
    </citation>
    <scope>NUCLEOTIDE SEQUENCE</scope>
    <source>
        <strain evidence="2">0</strain>
    </source>
</reference>
<gene>
    <name evidence="2" type="ORF">GGP71_002684</name>
</gene>
<dbReference type="GO" id="GO:0006355">
    <property type="term" value="P:regulation of DNA-templated transcription"/>
    <property type="evidence" value="ECO:0007669"/>
    <property type="project" value="InterPro"/>
</dbReference>
<proteinExistence type="predicted"/>
<feature type="compositionally biased region" description="Basic and acidic residues" evidence="1">
    <location>
        <begin position="12"/>
        <end position="36"/>
    </location>
</feature>
<dbReference type="SUPFAM" id="SSF47598">
    <property type="entry name" value="Ribbon-helix-helix"/>
    <property type="match status" value="1"/>
</dbReference>
<accession>A0A9X2Q377</accession>
<evidence type="ECO:0000256" key="1">
    <source>
        <dbReference type="SAM" id="MobiDB-lite"/>
    </source>
</evidence>
<dbReference type="AlphaFoldDB" id="A0A9X2Q377"/>
<sequence>MASVTLKGLPDSVKEQIEEMADQERRSEESGREVNL</sequence>
<comment type="caution">
    <text evidence="2">The sequence shown here is derived from an EMBL/GenBank/DDBJ whole genome shotgun (WGS) entry which is preliminary data.</text>
</comment>
<evidence type="ECO:0000313" key="3">
    <source>
        <dbReference type="Proteomes" id="UP001155027"/>
    </source>
</evidence>
<dbReference type="Proteomes" id="UP001155027">
    <property type="component" value="Unassembled WGS sequence"/>
</dbReference>
<protein>
    <submittedName>
        <fullName evidence="2">Uncharacterized protein</fullName>
    </submittedName>
</protein>
<feature type="region of interest" description="Disordered" evidence="1">
    <location>
        <begin position="1"/>
        <end position="36"/>
    </location>
</feature>
<dbReference type="EMBL" id="JANUAU010000009">
    <property type="protein sequence ID" value="MCS3678743.1"/>
    <property type="molecule type" value="Genomic_DNA"/>
</dbReference>
<organism evidence="2 3">
    <name type="scientific">Salinibacter ruber</name>
    <dbReference type="NCBI Taxonomy" id="146919"/>
    <lineage>
        <taxon>Bacteria</taxon>
        <taxon>Pseudomonadati</taxon>
        <taxon>Rhodothermota</taxon>
        <taxon>Rhodothermia</taxon>
        <taxon>Rhodothermales</taxon>
        <taxon>Salinibacteraceae</taxon>
        <taxon>Salinibacter</taxon>
    </lineage>
</organism>